<dbReference type="SUPFAM" id="SSF52172">
    <property type="entry name" value="CheY-like"/>
    <property type="match status" value="1"/>
</dbReference>
<proteinExistence type="predicted"/>
<comment type="caution">
    <text evidence="13">The sequence shown here is derived from an EMBL/GenBank/DDBJ whole genome shotgun (WGS) entry which is preliminary data.</text>
</comment>
<name>A0A4R3KC28_9FIRM</name>
<evidence type="ECO:0000256" key="9">
    <source>
        <dbReference type="ARBA" id="ARBA00024867"/>
    </source>
</evidence>
<organism evidence="13 14">
    <name type="scientific">Muricomes intestini</name>
    <dbReference type="NCBI Taxonomy" id="1796634"/>
    <lineage>
        <taxon>Bacteria</taxon>
        <taxon>Bacillati</taxon>
        <taxon>Bacillota</taxon>
        <taxon>Clostridia</taxon>
        <taxon>Lachnospirales</taxon>
        <taxon>Lachnospiraceae</taxon>
        <taxon>Muricomes</taxon>
    </lineage>
</organism>
<keyword evidence="5" id="KW-0902">Two-component regulatory system</keyword>
<dbReference type="InterPro" id="IPR018060">
    <property type="entry name" value="HTH_AraC"/>
</dbReference>
<dbReference type="PANTHER" id="PTHR42713">
    <property type="entry name" value="HISTIDINE KINASE-RELATED"/>
    <property type="match status" value="1"/>
</dbReference>
<dbReference type="AlphaFoldDB" id="A0A4R3KC28"/>
<dbReference type="PANTHER" id="PTHR42713:SF3">
    <property type="entry name" value="TRANSCRIPTIONAL REGULATORY PROTEIN HPTR"/>
    <property type="match status" value="1"/>
</dbReference>
<evidence type="ECO:0000256" key="4">
    <source>
        <dbReference type="ARBA" id="ARBA00022553"/>
    </source>
</evidence>
<dbReference type="InterPro" id="IPR009057">
    <property type="entry name" value="Homeodomain-like_sf"/>
</dbReference>
<dbReference type="SMART" id="SM00342">
    <property type="entry name" value="HTH_ARAC"/>
    <property type="match status" value="1"/>
</dbReference>
<dbReference type="OrthoDB" id="9794370at2"/>
<keyword evidence="14" id="KW-1185">Reference proteome</keyword>
<dbReference type="SMART" id="SM00448">
    <property type="entry name" value="REC"/>
    <property type="match status" value="1"/>
</dbReference>
<evidence type="ECO:0000256" key="8">
    <source>
        <dbReference type="ARBA" id="ARBA00023163"/>
    </source>
</evidence>
<keyword evidence="4 10" id="KW-0597">Phosphoprotein</keyword>
<feature type="domain" description="HTH araC/xylS-type" evidence="11">
    <location>
        <begin position="432"/>
        <end position="530"/>
    </location>
</feature>
<evidence type="ECO:0000259" key="12">
    <source>
        <dbReference type="PROSITE" id="PS50110"/>
    </source>
</evidence>
<sequence length="535" mass="60646">MHHVLIVDDEFLVRLGLKTTIDWESNGYKVAGEASNGKEALEMVRSSMPDIVLVDIKMPLMDGLEFITEAKKINETISFIILSNYENFQYAKHAIKLGVSQYLLKSEINEDTLLAALESVKAEQTSRHVSQQDDKQARKAYLTNNLSKAQINACIPIDRMDAPPEGLFGADKYVVIKYFCGIGLLNEQSIDMLSKTMVSLVENEFWGVVYSEVIYQMHYYITLICPVNSLADTEKIYIEKSISIGKKMKYYFSVSLKGGISRKEKAGHLPCLLRQAEMARQQCFFDSSRAEGTPGGVRSAVEHSFIVYEKIFGEARKKEVRPHVSSSKILEYLTEGRSQELAAYIHDIFVCIKEQGAYTGVQHTFIDFLSIAKSSVERLNIPITDNFAAKLDYDNWNILTSVGETEVYIHDIFNGILGFMSEGISGYSASVKKAIAYVEEHYTSNITLEDVAQYGEISKSYLSMLFKQETGINFVTYLNQYRIEKGKKLLTDTNLKIYEIAEEIGFGSPYYFSKVFKELTGMQCKEYRDHYSAVN</sequence>
<evidence type="ECO:0000256" key="10">
    <source>
        <dbReference type="PROSITE-ProRule" id="PRU00169"/>
    </source>
</evidence>
<keyword evidence="3" id="KW-0963">Cytoplasm</keyword>
<dbReference type="SUPFAM" id="SSF46689">
    <property type="entry name" value="Homeodomain-like"/>
    <property type="match status" value="2"/>
</dbReference>
<dbReference type="Pfam" id="PF12833">
    <property type="entry name" value="HTH_18"/>
    <property type="match status" value="1"/>
</dbReference>
<keyword evidence="6" id="KW-0805">Transcription regulation</keyword>
<feature type="domain" description="Response regulatory" evidence="12">
    <location>
        <begin position="3"/>
        <end position="120"/>
    </location>
</feature>
<dbReference type="GO" id="GO:0000160">
    <property type="term" value="P:phosphorelay signal transduction system"/>
    <property type="evidence" value="ECO:0007669"/>
    <property type="project" value="UniProtKB-KW"/>
</dbReference>
<evidence type="ECO:0000256" key="3">
    <source>
        <dbReference type="ARBA" id="ARBA00022490"/>
    </source>
</evidence>
<dbReference type="PROSITE" id="PS50110">
    <property type="entry name" value="RESPONSE_REGULATORY"/>
    <property type="match status" value="1"/>
</dbReference>
<dbReference type="EMBL" id="SLZZ01000006">
    <property type="protein sequence ID" value="TCS80201.1"/>
    <property type="molecule type" value="Genomic_DNA"/>
</dbReference>
<dbReference type="InterPro" id="IPR001789">
    <property type="entry name" value="Sig_transdc_resp-reg_receiver"/>
</dbReference>
<dbReference type="RefSeq" id="WP_132379804.1">
    <property type="nucleotide sequence ID" value="NZ_SLZZ01000006.1"/>
</dbReference>
<dbReference type="CDD" id="cd17536">
    <property type="entry name" value="REC_YesN-like"/>
    <property type="match status" value="1"/>
</dbReference>
<dbReference type="GO" id="GO:0043565">
    <property type="term" value="F:sequence-specific DNA binding"/>
    <property type="evidence" value="ECO:0007669"/>
    <property type="project" value="InterPro"/>
</dbReference>
<feature type="modified residue" description="4-aspartylphosphate" evidence="10">
    <location>
        <position position="55"/>
    </location>
</feature>
<evidence type="ECO:0000256" key="6">
    <source>
        <dbReference type="ARBA" id="ARBA00023015"/>
    </source>
</evidence>
<evidence type="ECO:0000313" key="14">
    <source>
        <dbReference type="Proteomes" id="UP000295726"/>
    </source>
</evidence>
<evidence type="ECO:0000256" key="1">
    <source>
        <dbReference type="ARBA" id="ARBA00004496"/>
    </source>
</evidence>
<dbReference type="Pfam" id="PF00072">
    <property type="entry name" value="Response_reg"/>
    <property type="match status" value="1"/>
</dbReference>
<dbReference type="GO" id="GO:0005737">
    <property type="term" value="C:cytoplasm"/>
    <property type="evidence" value="ECO:0007669"/>
    <property type="project" value="UniProtKB-SubCell"/>
</dbReference>
<evidence type="ECO:0000256" key="2">
    <source>
        <dbReference type="ARBA" id="ARBA00018672"/>
    </source>
</evidence>
<evidence type="ECO:0000259" key="11">
    <source>
        <dbReference type="PROSITE" id="PS01124"/>
    </source>
</evidence>
<evidence type="ECO:0000313" key="13">
    <source>
        <dbReference type="EMBL" id="TCS80201.1"/>
    </source>
</evidence>
<dbReference type="Proteomes" id="UP000295726">
    <property type="component" value="Unassembled WGS sequence"/>
</dbReference>
<evidence type="ECO:0000256" key="7">
    <source>
        <dbReference type="ARBA" id="ARBA00023125"/>
    </source>
</evidence>
<gene>
    <name evidence="13" type="ORF">EDD59_10624</name>
</gene>
<dbReference type="InterPro" id="IPR051552">
    <property type="entry name" value="HptR"/>
</dbReference>
<comment type="subcellular location">
    <subcellularLocation>
        <location evidence="1">Cytoplasm</location>
    </subcellularLocation>
</comment>
<protein>
    <recommendedName>
        <fullName evidence="2">Stage 0 sporulation protein A homolog</fullName>
    </recommendedName>
</protein>
<dbReference type="InterPro" id="IPR011006">
    <property type="entry name" value="CheY-like_superfamily"/>
</dbReference>
<dbReference type="Gene3D" id="3.40.50.2300">
    <property type="match status" value="1"/>
</dbReference>
<keyword evidence="8" id="KW-0804">Transcription</keyword>
<dbReference type="Gene3D" id="1.10.10.60">
    <property type="entry name" value="Homeodomain-like"/>
    <property type="match status" value="2"/>
</dbReference>
<dbReference type="GO" id="GO:0003700">
    <property type="term" value="F:DNA-binding transcription factor activity"/>
    <property type="evidence" value="ECO:0007669"/>
    <property type="project" value="InterPro"/>
</dbReference>
<accession>A0A4R3KC28</accession>
<comment type="function">
    <text evidence="9">May play the central regulatory role in sporulation. It may be an element of the effector pathway responsible for the activation of sporulation genes in response to nutritional stress. Spo0A may act in concert with spo0H (a sigma factor) to control the expression of some genes that are critical to the sporulation process.</text>
</comment>
<dbReference type="PROSITE" id="PS01124">
    <property type="entry name" value="HTH_ARAC_FAMILY_2"/>
    <property type="match status" value="1"/>
</dbReference>
<evidence type="ECO:0000256" key="5">
    <source>
        <dbReference type="ARBA" id="ARBA00023012"/>
    </source>
</evidence>
<reference evidence="13 14" key="1">
    <citation type="submission" date="2019-03" db="EMBL/GenBank/DDBJ databases">
        <title>Genomic Encyclopedia of Type Strains, Phase IV (KMG-IV): sequencing the most valuable type-strain genomes for metagenomic binning, comparative biology and taxonomic classification.</title>
        <authorList>
            <person name="Goeker M."/>
        </authorList>
    </citation>
    <scope>NUCLEOTIDE SEQUENCE [LARGE SCALE GENOMIC DNA]</scope>
    <source>
        <strain evidence="13 14">DSM 29489</strain>
    </source>
</reference>
<keyword evidence="7" id="KW-0238">DNA-binding</keyword>